<dbReference type="EMBL" id="CP045810">
    <property type="protein sequence ID" value="QHN37791.1"/>
    <property type="molecule type" value="Genomic_DNA"/>
</dbReference>
<evidence type="ECO:0000313" key="1">
    <source>
        <dbReference type="EMBL" id="QHN37791.1"/>
    </source>
</evidence>
<dbReference type="AlphaFoldDB" id="A0A857KUM2"/>
<dbReference type="InterPro" id="IPR009061">
    <property type="entry name" value="DNA-bd_dom_put_sf"/>
</dbReference>
<dbReference type="InterPro" id="IPR004155">
    <property type="entry name" value="PBS_lyase_HEAT"/>
</dbReference>
<gene>
    <name evidence="1" type="ORF">GII30_00095</name>
</gene>
<reference evidence="1" key="1">
    <citation type="journal article" date="2021" name="Nat. Microbiol.">
        <title>Cocultivation of an ultrasmall environmental parasitic bacterium with lytic ability against bacteria associated with wastewater foams.</title>
        <authorList>
            <person name="Batinovic S."/>
            <person name="Rose J.J.A."/>
            <person name="Ratcliffe J."/>
            <person name="Seviour R.J."/>
            <person name="Petrovski S."/>
        </authorList>
    </citation>
    <scope>NUCLEOTIDE SEQUENCE</scope>
    <source>
        <strain evidence="1">CON44</strain>
    </source>
</reference>
<dbReference type="Gene3D" id="1.25.10.10">
    <property type="entry name" value="Leucine-rich Repeat Variant"/>
    <property type="match status" value="1"/>
</dbReference>
<proteinExistence type="predicted"/>
<dbReference type="InterPro" id="IPR011989">
    <property type="entry name" value="ARM-like"/>
</dbReference>
<name>A0A857KUM2_9ACTN</name>
<dbReference type="SMART" id="SM00567">
    <property type="entry name" value="EZ_HEAT"/>
    <property type="match status" value="2"/>
</dbReference>
<dbReference type="Pfam" id="PF13646">
    <property type="entry name" value="HEAT_2"/>
    <property type="match status" value="1"/>
</dbReference>
<accession>A0A857KUM2</accession>
<organism evidence="1">
    <name type="scientific">Gordonia amarae</name>
    <dbReference type="NCBI Taxonomy" id="36821"/>
    <lineage>
        <taxon>Bacteria</taxon>
        <taxon>Bacillati</taxon>
        <taxon>Actinomycetota</taxon>
        <taxon>Actinomycetes</taxon>
        <taxon>Mycobacteriales</taxon>
        <taxon>Gordoniaceae</taxon>
        <taxon>Gordonia</taxon>
    </lineage>
</organism>
<sequence>MLGLTLQEIADALDGDAFAPKEMIDRLMARTRDTIARRQELLRRLDDVRSTDPGDWGDVLSTIALIRGLDDENPSTRQYSVLSAGSGDQHTVMLAEAALSEPDPHVAGALGWALARIGDQAVPVLAQALTGPSERSRRRAVEVLAKIDSPSATTALAGAVDVRKTKQTYDTRDQALVTDDDGTHVRH</sequence>
<dbReference type="SUPFAM" id="SSF48371">
    <property type="entry name" value="ARM repeat"/>
    <property type="match status" value="1"/>
</dbReference>
<dbReference type="InterPro" id="IPR016024">
    <property type="entry name" value="ARM-type_fold"/>
</dbReference>
<evidence type="ECO:0008006" key="2">
    <source>
        <dbReference type="Google" id="ProtNLM"/>
    </source>
</evidence>
<protein>
    <recommendedName>
        <fullName evidence="2">HEAT repeat domain-containing protein</fullName>
    </recommendedName>
</protein>
<dbReference type="SUPFAM" id="SSF46955">
    <property type="entry name" value="Putative DNA-binding domain"/>
    <property type="match status" value="1"/>
</dbReference>